<accession>A0A4Y2DEM7</accession>
<evidence type="ECO:0000313" key="2">
    <source>
        <dbReference type="EMBL" id="GBM14526.1"/>
    </source>
</evidence>
<feature type="region of interest" description="Disordered" evidence="1">
    <location>
        <begin position="76"/>
        <end position="99"/>
    </location>
</feature>
<gene>
    <name evidence="2" type="ORF">AVEN_101168_1</name>
</gene>
<keyword evidence="3" id="KW-1185">Reference proteome</keyword>
<organism evidence="2 3">
    <name type="scientific">Araneus ventricosus</name>
    <name type="common">Orbweaver spider</name>
    <name type="synonym">Epeira ventricosa</name>
    <dbReference type="NCBI Taxonomy" id="182803"/>
    <lineage>
        <taxon>Eukaryota</taxon>
        <taxon>Metazoa</taxon>
        <taxon>Ecdysozoa</taxon>
        <taxon>Arthropoda</taxon>
        <taxon>Chelicerata</taxon>
        <taxon>Arachnida</taxon>
        <taxon>Araneae</taxon>
        <taxon>Araneomorphae</taxon>
        <taxon>Entelegynae</taxon>
        <taxon>Araneoidea</taxon>
        <taxon>Araneidae</taxon>
        <taxon>Araneus</taxon>
    </lineage>
</organism>
<reference evidence="2 3" key="1">
    <citation type="journal article" date="2019" name="Sci. Rep.">
        <title>Orb-weaving spider Araneus ventricosus genome elucidates the spidroin gene catalogue.</title>
        <authorList>
            <person name="Kono N."/>
            <person name="Nakamura H."/>
            <person name="Ohtoshi R."/>
            <person name="Moran D.A.P."/>
            <person name="Shinohara A."/>
            <person name="Yoshida Y."/>
            <person name="Fujiwara M."/>
            <person name="Mori M."/>
            <person name="Tomita M."/>
            <person name="Arakawa K."/>
        </authorList>
    </citation>
    <scope>NUCLEOTIDE SEQUENCE [LARGE SCALE GENOMIC DNA]</scope>
</reference>
<proteinExistence type="predicted"/>
<evidence type="ECO:0000256" key="1">
    <source>
        <dbReference type="SAM" id="MobiDB-lite"/>
    </source>
</evidence>
<feature type="compositionally biased region" description="Polar residues" evidence="1">
    <location>
        <begin position="79"/>
        <end position="99"/>
    </location>
</feature>
<sequence>MRISDENCTVVVEKFGNLKPAIHLYSIQSICPNTGVSLTHSSKKIRHVIHLKLQSALAVGESDVLSPSTAGLRFPPISPTQQISDKGSLVARSQSSQIV</sequence>
<evidence type="ECO:0000313" key="3">
    <source>
        <dbReference type="Proteomes" id="UP000499080"/>
    </source>
</evidence>
<dbReference type="Proteomes" id="UP000499080">
    <property type="component" value="Unassembled WGS sequence"/>
</dbReference>
<protein>
    <submittedName>
        <fullName evidence="2">Uncharacterized protein</fullName>
    </submittedName>
</protein>
<comment type="caution">
    <text evidence="2">The sequence shown here is derived from an EMBL/GenBank/DDBJ whole genome shotgun (WGS) entry which is preliminary data.</text>
</comment>
<dbReference type="AlphaFoldDB" id="A0A4Y2DEM7"/>
<name>A0A4Y2DEM7_ARAVE</name>
<dbReference type="EMBL" id="BGPR01000344">
    <property type="protein sequence ID" value="GBM14526.1"/>
    <property type="molecule type" value="Genomic_DNA"/>
</dbReference>